<dbReference type="AlphaFoldDB" id="A0A6G1BJB7"/>
<gene>
    <name evidence="7" type="ORF">E2562_009613</name>
</gene>
<evidence type="ECO:0000256" key="3">
    <source>
        <dbReference type="ARBA" id="ARBA00022989"/>
    </source>
</evidence>
<dbReference type="GO" id="GO:0005886">
    <property type="term" value="C:plasma membrane"/>
    <property type="evidence" value="ECO:0007669"/>
    <property type="project" value="TreeGrafter"/>
</dbReference>
<evidence type="ECO:0000256" key="1">
    <source>
        <dbReference type="ARBA" id="ARBA00004141"/>
    </source>
</evidence>
<dbReference type="SUPFAM" id="SSF90123">
    <property type="entry name" value="ABC transporter transmembrane region"/>
    <property type="match status" value="1"/>
</dbReference>
<sequence length="156" mass="17255">MRWGMRWQPTGGIWPWVPSAAGKKGNLYLKTILWREITFFDKHTNTGEVVLRMSGDTVLIQDAMGEKVGKLFQLLVMFLGGFAVAFAQGWLLTLVIATIPLLVFAGAMAAVVIEHIIGSIRTVASFTREKQAVAKYNRPLKSAYSSGVSIRESLCH</sequence>
<dbReference type="OrthoDB" id="687106at2759"/>
<evidence type="ECO:0000256" key="2">
    <source>
        <dbReference type="ARBA" id="ARBA00022692"/>
    </source>
</evidence>
<dbReference type="GO" id="GO:0005524">
    <property type="term" value="F:ATP binding"/>
    <property type="evidence" value="ECO:0007669"/>
    <property type="project" value="InterPro"/>
</dbReference>
<dbReference type="PANTHER" id="PTHR24222">
    <property type="entry name" value="ABC TRANSPORTER B FAMILY"/>
    <property type="match status" value="1"/>
</dbReference>
<evidence type="ECO:0000259" key="6">
    <source>
        <dbReference type="PROSITE" id="PS50929"/>
    </source>
</evidence>
<feature type="domain" description="ABC transmembrane type-1" evidence="6">
    <location>
        <begin position="28"/>
        <end position="150"/>
    </location>
</feature>
<dbReference type="Pfam" id="PF00664">
    <property type="entry name" value="ABC_membrane"/>
    <property type="match status" value="1"/>
</dbReference>
<dbReference type="EMBL" id="SPHZ02000012">
    <property type="protein sequence ID" value="KAF0888030.1"/>
    <property type="molecule type" value="Genomic_DNA"/>
</dbReference>
<name>A0A6G1BJB7_9ORYZ</name>
<feature type="transmembrane region" description="Helical" evidence="5">
    <location>
        <begin position="97"/>
        <end position="120"/>
    </location>
</feature>
<evidence type="ECO:0000313" key="7">
    <source>
        <dbReference type="EMBL" id="KAF0888030.1"/>
    </source>
</evidence>
<keyword evidence="2 5" id="KW-0812">Transmembrane</keyword>
<dbReference type="Proteomes" id="UP000479710">
    <property type="component" value="Unassembled WGS sequence"/>
</dbReference>
<dbReference type="InterPro" id="IPR011527">
    <property type="entry name" value="ABC1_TM_dom"/>
</dbReference>
<dbReference type="InterPro" id="IPR036640">
    <property type="entry name" value="ABC1_TM_sf"/>
</dbReference>
<evidence type="ECO:0000256" key="4">
    <source>
        <dbReference type="ARBA" id="ARBA00023136"/>
    </source>
</evidence>
<proteinExistence type="predicted"/>
<dbReference type="InterPro" id="IPR039421">
    <property type="entry name" value="Type_1_exporter"/>
</dbReference>
<evidence type="ECO:0000313" key="8">
    <source>
        <dbReference type="Proteomes" id="UP000479710"/>
    </source>
</evidence>
<feature type="transmembrane region" description="Helical" evidence="5">
    <location>
        <begin position="71"/>
        <end position="91"/>
    </location>
</feature>
<accession>A0A6G1BJB7</accession>
<reference evidence="7 8" key="1">
    <citation type="submission" date="2019-11" db="EMBL/GenBank/DDBJ databases">
        <title>Whole genome sequence of Oryza granulata.</title>
        <authorList>
            <person name="Li W."/>
        </authorList>
    </citation>
    <scope>NUCLEOTIDE SEQUENCE [LARGE SCALE GENOMIC DNA]</scope>
    <source>
        <strain evidence="8">cv. Menghai</strain>
        <tissue evidence="7">Leaf</tissue>
    </source>
</reference>
<keyword evidence="3 5" id="KW-1133">Transmembrane helix</keyword>
<comment type="subcellular location">
    <subcellularLocation>
        <location evidence="1">Membrane</location>
        <topology evidence="1">Multi-pass membrane protein</topology>
    </subcellularLocation>
</comment>
<dbReference type="Gene3D" id="1.20.1560.10">
    <property type="entry name" value="ABC transporter type 1, transmembrane domain"/>
    <property type="match status" value="1"/>
</dbReference>
<dbReference type="PROSITE" id="PS50929">
    <property type="entry name" value="ABC_TM1F"/>
    <property type="match status" value="1"/>
</dbReference>
<organism evidence="7 8">
    <name type="scientific">Oryza meyeriana var. granulata</name>
    <dbReference type="NCBI Taxonomy" id="110450"/>
    <lineage>
        <taxon>Eukaryota</taxon>
        <taxon>Viridiplantae</taxon>
        <taxon>Streptophyta</taxon>
        <taxon>Embryophyta</taxon>
        <taxon>Tracheophyta</taxon>
        <taxon>Spermatophyta</taxon>
        <taxon>Magnoliopsida</taxon>
        <taxon>Liliopsida</taxon>
        <taxon>Poales</taxon>
        <taxon>Poaceae</taxon>
        <taxon>BOP clade</taxon>
        <taxon>Oryzoideae</taxon>
        <taxon>Oryzeae</taxon>
        <taxon>Oryzinae</taxon>
        <taxon>Oryza</taxon>
        <taxon>Oryza meyeriana</taxon>
    </lineage>
</organism>
<dbReference type="PANTHER" id="PTHR24222:SF63">
    <property type="entry name" value="ATP BINDING CASSETTE SUBFAMILY B"/>
    <property type="match status" value="1"/>
</dbReference>
<comment type="caution">
    <text evidence="7">The sequence shown here is derived from an EMBL/GenBank/DDBJ whole genome shotgun (WGS) entry which is preliminary data.</text>
</comment>
<keyword evidence="4 5" id="KW-0472">Membrane</keyword>
<dbReference type="GO" id="GO:0140359">
    <property type="term" value="F:ABC-type transporter activity"/>
    <property type="evidence" value="ECO:0007669"/>
    <property type="project" value="InterPro"/>
</dbReference>
<protein>
    <recommendedName>
        <fullName evidence="6">ABC transmembrane type-1 domain-containing protein</fullName>
    </recommendedName>
</protein>
<keyword evidence="8" id="KW-1185">Reference proteome</keyword>
<evidence type="ECO:0000256" key="5">
    <source>
        <dbReference type="SAM" id="Phobius"/>
    </source>
</evidence>